<gene>
    <name evidence="3" type="ORF">JAZ07_08920</name>
</gene>
<dbReference type="Proteomes" id="UP000886667">
    <property type="component" value="Unassembled WGS sequence"/>
</dbReference>
<evidence type="ECO:0000313" key="4">
    <source>
        <dbReference type="Proteomes" id="UP000886667"/>
    </source>
</evidence>
<dbReference type="EMBL" id="JAEPCM010000299">
    <property type="protein sequence ID" value="MCG7946449.1"/>
    <property type="molecule type" value="Genomic_DNA"/>
</dbReference>
<dbReference type="AlphaFoldDB" id="A0A9E4N4P8"/>
<sequence length="92" mass="9781">MKLLTLALLLLLASPSFSCPFHGFFLVGDDGFESAPNASIGNAKGENSISATGIKPKSFSKFINFKTLSKQSSFGTSPTPEVEKAKPEKSLQ</sequence>
<organism evidence="3 4">
    <name type="scientific">Candidatus Thiodiazotropha taylori</name>
    <dbReference type="NCBI Taxonomy" id="2792791"/>
    <lineage>
        <taxon>Bacteria</taxon>
        <taxon>Pseudomonadati</taxon>
        <taxon>Pseudomonadota</taxon>
        <taxon>Gammaproteobacteria</taxon>
        <taxon>Chromatiales</taxon>
        <taxon>Sedimenticolaceae</taxon>
        <taxon>Candidatus Thiodiazotropha</taxon>
    </lineage>
</organism>
<keyword evidence="2" id="KW-0732">Signal</keyword>
<feature type="chain" id="PRO_5039019500" evidence="2">
    <location>
        <begin position="19"/>
        <end position="92"/>
    </location>
</feature>
<evidence type="ECO:0000313" key="3">
    <source>
        <dbReference type="EMBL" id="MCG7946449.1"/>
    </source>
</evidence>
<accession>A0A9E4N4P8</accession>
<protein>
    <submittedName>
        <fullName evidence="3">Uncharacterized protein</fullName>
    </submittedName>
</protein>
<feature type="compositionally biased region" description="Basic and acidic residues" evidence="1">
    <location>
        <begin position="81"/>
        <end position="92"/>
    </location>
</feature>
<reference evidence="3" key="1">
    <citation type="journal article" date="2021" name="Proc. Natl. Acad. Sci. U.S.A.">
        <title>Global biogeography of chemosynthetic symbionts reveals both localized and globally distributed symbiont groups. .</title>
        <authorList>
            <person name="Osvatic J.T."/>
            <person name="Wilkins L.G.E."/>
            <person name="Leibrecht L."/>
            <person name="Leray M."/>
            <person name="Zauner S."/>
            <person name="Polzin J."/>
            <person name="Camacho Y."/>
            <person name="Gros O."/>
            <person name="van Gils J.A."/>
            <person name="Eisen J.A."/>
            <person name="Petersen J.M."/>
            <person name="Yuen B."/>
        </authorList>
    </citation>
    <scope>NUCLEOTIDE SEQUENCE</scope>
    <source>
        <strain evidence="3">MAGclacostrist064TRANS</strain>
    </source>
</reference>
<evidence type="ECO:0000256" key="2">
    <source>
        <dbReference type="SAM" id="SignalP"/>
    </source>
</evidence>
<feature type="region of interest" description="Disordered" evidence="1">
    <location>
        <begin position="70"/>
        <end position="92"/>
    </location>
</feature>
<evidence type="ECO:0000256" key="1">
    <source>
        <dbReference type="SAM" id="MobiDB-lite"/>
    </source>
</evidence>
<feature type="compositionally biased region" description="Polar residues" evidence="1">
    <location>
        <begin position="70"/>
        <end position="79"/>
    </location>
</feature>
<proteinExistence type="predicted"/>
<comment type="caution">
    <text evidence="3">The sequence shown here is derived from an EMBL/GenBank/DDBJ whole genome shotgun (WGS) entry which is preliminary data.</text>
</comment>
<name>A0A9E4N4P8_9GAMM</name>
<feature type="signal peptide" evidence="2">
    <location>
        <begin position="1"/>
        <end position="18"/>
    </location>
</feature>